<organism evidence="1 2">
    <name type="scientific">Halococcus thailandensis JCM 13552</name>
    <dbReference type="NCBI Taxonomy" id="1227457"/>
    <lineage>
        <taxon>Archaea</taxon>
        <taxon>Methanobacteriati</taxon>
        <taxon>Methanobacteriota</taxon>
        <taxon>Stenosarchaea group</taxon>
        <taxon>Halobacteria</taxon>
        <taxon>Halobacteriales</taxon>
        <taxon>Halococcaceae</taxon>
        <taxon>Halococcus</taxon>
    </lineage>
</organism>
<dbReference type="PATRIC" id="fig|1227457.3.peg.493"/>
<keyword evidence="2" id="KW-1185">Reference proteome</keyword>
<dbReference type="OrthoDB" id="225142at2157"/>
<dbReference type="AlphaFoldDB" id="M0NEP3"/>
<proteinExistence type="predicted"/>
<comment type="caution">
    <text evidence="1">The sequence shown here is derived from an EMBL/GenBank/DDBJ whole genome shotgun (WGS) entry which is preliminary data.</text>
</comment>
<evidence type="ECO:0000313" key="2">
    <source>
        <dbReference type="Proteomes" id="UP000011680"/>
    </source>
</evidence>
<accession>M0NEP3</accession>
<dbReference type="RefSeq" id="WP_007737457.1">
    <property type="nucleotide sequence ID" value="NZ_AOMF01000064.1"/>
</dbReference>
<name>M0NEP3_9EURY</name>
<dbReference type="eggNOG" id="arCOG07970">
    <property type="taxonomic scope" value="Archaea"/>
</dbReference>
<evidence type="ECO:0008006" key="3">
    <source>
        <dbReference type="Google" id="ProtNLM"/>
    </source>
</evidence>
<dbReference type="Proteomes" id="UP000011680">
    <property type="component" value="Unassembled WGS sequence"/>
</dbReference>
<evidence type="ECO:0000313" key="1">
    <source>
        <dbReference type="EMBL" id="EMA56331.1"/>
    </source>
</evidence>
<protein>
    <recommendedName>
        <fullName evidence="3">DUF4935 domain-containing protein</fullName>
    </recommendedName>
</protein>
<reference evidence="1 2" key="1">
    <citation type="journal article" date="2014" name="PLoS Genet.">
        <title>Phylogenetically driven sequencing of extremely halophilic archaea reveals strategies for static and dynamic osmo-response.</title>
        <authorList>
            <person name="Becker E.A."/>
            <person name="Seitzer P.M."/>
            <person name="Tritt A."/>
            <person name="Larsen D."/>
            <person name="Krusor M."/>
            <person name="Yao A.I."/>
            <person name="Wu D."/>
            <person name="Madern D."/>
            <person name="Eisen J.A."/>
            <person name="Darling A.E."/>
            <person name="Facciotti M.T."/>
        </authorList>
    </citation>
    <scope>NUCLEOTIDE SEQUENCE [LARGE SCALE GENOMIC DNA]</scope>
    <source>
        <strain evidence="1 2">JCM 13552</strain>
    </source>
</reference>
<sequence length="253" mass="28900">MARYFLDTGVLVGLSFLHDLWSDEAERLFATDNSLYTSRTVIYEYCNSTVNNSPESADVDWKTEKGVFGDKLSKVRVAQMNLDLKYRGVADEELTLDTLVDDFVSETGIDREVFPKELIEERIRPSIRAFLENEIDDQEITCEVARETMDGLCDTIQTQARDACETIFERVTEYPESDLDQDRFLPVLRFIDGYGDKLILSTVANLNEKNILKKIVSADKSHMYGNRDRLKATLGIHVVFIKDEFANPSLPTD</sequence>
<gene>
    <name evidence="1" type="ORF">C451_02839</name>
</gene>
<dbReference type="EMBL" id="AOMF01000064">
    <property type="protein sequence ID" value="EMA56331.1"/>
    <property type="molecule type" value="Genomic_DNA"/>
</dbReference>